<evidence type="ECO:0000259" key="5">
    <source>
        <dbReference type="PROSITE" id="PS50011"/>
    </source>
</evidence>
<keyword evidence="1" id="KW-0808">Transferase</keyword>
<accession>A0A0C3B3K7</accession>
<feature type="domain" description="Protein kinase" evidence="5">
    <location>
        <begin position="1"/>
        <end position="107"/>
    </location>
</feature>
<evidence type="ECO:0000256" key="3">
    <source>
        <dbReference type="ARBA" id="ARBA00022777"/>
    </source>
</evidence>
<sequence>MASAWPRQVTGDFEREGDREYMAPEILRGVYGKAADIFSLGMVVLEAAANIVVPDMGAPWHALRQEEFSDVHFAGLSGVLVAMIRSLMRTDPAKRVTAPSVCNDPVVGRARAWMARRRQEAIKDGLDAILGSPLAEEREGFVRDVLGVEHGMEIC</sequence>
<dbReference type="OrthoDB" id="5337378at2759"/>
<organism evidence="6 7">
    <name type="scientific">Serendipita vermifera MAFF 305830</name>
    <dbReference type="NCBI Taxonomy" id="933852"/>
    <lineage>
        <taxon>Eukaryota</taxon>
        <taxon>Fungi</taxon>
        <taxon>Dikarya</taxon>
        <taxon>Basidiomycota</taxon>
        <taxon>Agaricomycotina</taxon>
        <taxon>Agaricomycetes</taxon>
        <taxon>Sebacinales</taxon>
        <taxon>Serendipitaceae</taxon>
        <taxon>Serendipita</taxon>
    </lineage>
</organism>
<dbReference type="InterPro" id="IPR050339">
    <property type="entry name" value="CC_SR_Kinase"/>
</dbReference>
<gene>
    <name evidence="6" type="ORF">M408DRAFT_327628</name>
</gene>
<evidence type="ECO:0000256" key="2">
    <source>
        <dbReference type="ARBA" id="ARBA00022741"/>
    </source>
</evidence>
<keyword evidence="4" id="KW-0067">ATP-binding</keyword>
<evidence type="ECO:0000313" key="6">
    <source>
        <dbReference type="EMBL" id="KIM31410.1"/>
    </source>
</evidence>
<dbReference type="AlphaFoldDB" id="A0A0C3B3K7"/>
<dbReference type="InterPro" id="IPR011009">
    <property type="entry name" value="Kinase-like_dom_sf"/>
</dbReference>
<dbReference type="PANTHER" id="PTHR11042">
    <property type="entry name" value="EUKARYOTIC TRANSLATION INITIATION FACTOR 2-ALPHA KINASE EIF2-ALPHA KINASE -RELATED"/>
    <property type="match status" value="1"/>
</dbReference>
<dbReference type="PANTHER" id="PTHR11042:SF189">
    <property type="entry name" value="PROTEIN KINASE DOMAIN-CONTAINING PROTEIN"/>
    <property type="match status" value="1"/>
</dbReference>
<reference evidence="7" key="2">
    <citation type="submission" date="2015-01" db="EMBL/GenBank/DDBJ databases">
        <title>Evolutionary Origins and Diversification of the Mycorrhizal Mutualists.</title>
        <authorList>
            <consortium name="DOE Joint Genome Institute"/>
            <consortium name="Mycorrhizal Genomics Consortium"/>
            <person name="Kohler A."/>
            <person name="Kuo A."/>
            <person name="Nagy L.G."/>
            <person name="Floudas D."/>
            <person name="Copeland A."/>
            <person name="Barry K.W."/>
            <person name="Cichocki N."/>
            <person name="Veneault-Fourrey C."/>
            <person name="LaButti K."/>
            <person name="Lindquist E.A."/>
            <person name="Lipzen A."/>
            <person name="Lundell T."/>
            <person name="Morin E."/>
            <person name="Murat C."/>
            <person name="Riley R."/>
            <person name="Ohm R."/>
            <person name="Sun H."/>
            <person name="Tunlid A."/>
            <person name="Henrissat B."/>
            <person name="Grigoriev I.V."/>
            <person name="Hibbett D.S."/>
            <person name="Martin F."/>
        </authorList>
    </citation>
    <scope>NUCLEOTIDE SEQUENCE [LARGE SCALE GENOMIC DNA]</scope>
    <source>
        <strain evidence="7">MAFF 305830</strain>
    </source>
</reference>
<dbReference type="EMBL" id="KN824282">
    <property type="protein sequence ID" value="KIM31410.1"/>
    <property type="molecule type" value="Genomic_DNA"/>
</dbReference>
<proteinExistence type="predicted"/>
<evidence type="ECO:0000313" key="7">
    <source>
        <dbReference type="Proteomes" id="UP000054097"/>
    </source>
</evidence>
<evidence type="ECO:0000256" key="4">
    <source>
        <dbReference type="ARBA" id="ARBA00022840"/>
    </source>
</evidence>
<dbReference type="PROSITE" id="PS50011">
    <property type="entry name" value="PROTEIN_KINASE_DOM"/>
    <property type="match status" value="1"/>
</dbReference>
<dbReference type="Gene3D" id="1.10.510.10">
    <property type="entry name" value="Transferase(Phosphotransferase) domain 1"/>
    <property type="match status" value="1"/>
</dbReference>
<dbReference type="InterPro" id="IPR000719">
    <property type="entry name" value="Prot_kinase_dom"/>
</dbReference>
<dbReference type="Pfam" id="PF00069">
    <property type="entry name" value="Pkinase"/>
    <property type="match status" value="1"/>
</dbReference>
<reference evidence="6 7" key="1">
    <citation type="submission" date="2014-04" db="EMBL/GenBank/DDBJ databases">
        <authorList>
            <consortium name="DOE Joint Genome Institute"/>
            <person name="Kuo A."/>
            <person name="Zuccaro A."/>
            <person name="Kohler A."/>
            <person name="Nagy L.G."/>
            <person name="Floudas D."/>
            <person name="Copeland A."/>
            <person name="Barry K.W."/>
            <person name="Cichocki N."/>
            <person name="Veneault-Fourrey C."/>
            <person name="LaButti K."/>
            <person name="Lindquist E.A."/>
            <person name="Lipzen A."/>
            <person name="Lundell T."/>
            <person name="Morin E."/>
            <person name="Murat C."/>
            <person name="Sun H."/>
            <person name="Tunlid A."/>
            <person name="Henrissat B."/>
            <person name="Grigoriev I.V."/>
            <person name="Hibbett D.S."/>
            <person name="Martin F."/>
            <person name="Nordberg H.P."/>
            <person name="Cantor M.N."/>
            <person name="Hua S.X."/>
        </authorList>
    </citation>
    <scope>NUCLEOTIDE SEQUENCE [LARGE SCALE GENOMIC DNA]</scope>
    <source>
        <strain evidence="6 7">MAFF 305830</strain>
    </source>
</reference>
<dbReference type="HOGENOM" id="CLU_1696579_0_0_1"/>
<evidence type="ECO:0000256" key="1">
    <source>
        <dbReference type="ARBA" id="ARBA00022679"/>
    </source>
</evidence>
<name>A0A0C3B3K7_SERVB</name>
<dbReference type="GO" id="GO:0005634">
    <property type="term" value="C:nucleus"/>
    <property type="evidence" value="ECO:0007669"/>
    <property type="project" value="TreeGrafter"/>
</dbReference>
<keyword evidence="2" id="KW-0547">Nucleotide-binding</keyword>
<protein>
    <recommendedName>
        <fullName evidence="5">Protein kinase domain-containing protein</fullName>
    </recommendedName>
</protein>
<keyword evidence="7" id="KW-1185">Reference proteome</keyword>
<dbReference type="SUPFAM" id="SSF56112">
    <property type="entry name" value="Protein kinase-like (PK-like)"/>
    <property type="match status" value="1"/>
</dbReference>
<keyword evidence="3" id="KW-0418">Kinase</keyword>
<dbReference type="GO" id="GO:0005524">
    <property type="term" value="F:ATP binding"/>
    <property type="evidence" value="ECO:0007669"/>
    <property type="project" value="UniProtKB-KW"/>
</dbReference>
<dbReference type="GO" id="GO:0005737">
    <property type="term" value="C:cytoplasm"/>
    <property type="evidence" value="ECO:0007669"/>
    <property type="project" value="TreeGrafter"/>
</dbReference>
<dbReference type="STRING" id="933852.A0A0C3B3K7"/>
<dbReference type="GO" id="GO:0004672">
    <property type="term" value="F:protein kinase activity"/>
    <property type="evidence" value="ECO:0007669"/>
    <property type="project" value="InterPro"/>
</dbReference>
<dbReference type="Proteomes" id="UP000054097">
    <property type="component" value="Unassembled WGS sequence"/>
</dbReference>